<dbReference type="GO" id="GO:0006355">
    <property type="term" value="P:regulation of DNA-templated transcription"/>
    <property type="evidence" value="ECO:0007669"/>
    <property type="project" value="InterPro"/>
</dbReference>
<dbReference type="AlphaFoldDB" id="A0A2K2G369"/>
<evidence type="ECO:0008006" key="3">
    <source>
        <dbReference type="Google" id="ProtNLM"/>
    </source>
</evidence>
<dbReference type="OrthoDB" id="5297106at2"/>
<dbReference type="InterPro" id="IPR035069">
    <property type="entry name" value="TTHA1013/TTHA0281-like"/>
</dbReference>
<evidence type="ECO:0000313" key="1">
    <source>
        <dbReference type="EMBL" id="PNU05476.1"/>
    </source>
</evidence>
<evidence type="ECO:0000313" key="2">
    <source>
        <dbReference type="Proteomes" id="UP000236327"/>
    </source>
</evidence>
<keyword evidence="2" id="KW-1185">Reference proteome</keyword>
<protein>
    <recommendedName>
        <fullName evidence="3">Antitoxin HicB</fullName>
    </recommendedName>
</protein>
<dbReference type="Pfam" id="PF05534">
    <property type="entry name" value="HicB"/>
    <property type="match status" value="1"/>
</dbReference>
<sequence>MNNVMTYRGYSTRVEYSPEDTALVGRVLGITDIIMFHADGVAEFEQMFHDAVDDYLQSCEELGKEPHKPYSGKVMFRINPELHREAAIKAELAGKSLNEWAEDALRYAASHPIADDDGNPHGLPITALDPEMVRRMAANTQAFHDIVKAQAALHSTVGLSVGVTPSQAASAIAAWQKEITNG</sequence>
<name>A0A2K2G369_9SPHN</name>
<accession>A0A2K2G369</accession>
<dbReference type="RefSeq" id="WP_103095259.1">
    <property type="nucleotide sequence ID" value="NZ_LYMM01000025.1"/>
</dbReference>
<reference evidence="1 2" key="1">
    <citation type="submission" date="2016-05" db="EMBL/GenBank/DDBJ databases">
        <title>Complete genome sequence of Novosphingobium guangzhouense SA925(T).</title>
        <authorList>
            <person name="Sha S."/>
        </authorList>
    </citation>
    <scope>NUCLEOTIDE SEQUENCE [LARGE SCALE GENOMIC DNA]</scope>
    <source>
        <strain evidence="1 2">SA925</strain>
    </source>
</reference>
<dbReference type="SUPFAM" id="SSF47598">
    <property type="entry name" value="Ribbon-helix-helix"/>
    <property type="match status" value="1"/>
</dbReference>
<dbReference type="InterPro" id="IPR010985">
    <property type="entry name" value="Ribbon_hlx_hlx"/>
</dbReference>
<proteinExistence type="predicted"/>
<organism evidence="1 2">
    <name type="scientific">Novosphingobium guangzhouense</name>
    <dbReference type="NCBI Taxonomy" id="1850347"/>
    <lineage>
        <taxon>Bacteria</taxon>
        <taxon>Pseudomonadati</taxon>
        <taxon>Pseudomonadota</taxon>
        <taxon>Alphaproteobacteria</taxon>
        <taxon>Sphingomonadales</taxon>
        <taxon>Sphingomonadaceae</taxon>
        <taxon>Novosphingobium</taxon>
    </lineage>
</organism>
<dbReference type="Proteomes" id="UP000236327">
    <property type="component" value="Unassembled WGS sequence"/>
</dbReference>
<dbReference type="SUPFAM" id="SSF143100">
    <property type="entry name" value="TTHA1013/TTHA0281-like"/>
    <property type="match status" value="1"/>
</dbReference>
<dbReference type="InterPro" id="IPR008651">
    <property type="entry name" value="Uncharacterised_HicB"/>
</dbReference>
<comment type="caution">
    <text evidence="1">The sequence shown here is derived from an EMBL/GenBank/DDBJ whole genome shotgun (WGS) entry which is preliminary data.</text>
</comment>
<gene>
    <name evidence="1" type="ORF">A8V01_15945</name>
</gene>
<dbReference type="EMBL" id="LYMM01000025">
    <property type="protein sequence ID" value="PNU05476.1"/>
    <property type="molecule type" value="Genomic_DNA"/>
</dbReference>